<dbReference type="Proteomes" id="UP000886217">
    <property type="component" value="Unassembled WGS sequence"/>
</dbReference>
<dbReference type="InterPro" id="IPR002589">
    <property type="entry name" value="Macro_dom"/>
</dbReference>
<evidence type="ECO:0000259" key="2">
    <source>
        <dbReference type="PROSITE" id="PS51154"/>
    </source>
</evidence>
<dbReference type="Pfam" id="PF01661">
    <property type="entry name" value="Macro"/>
    <property type="match status" value="1"/>
</dbReference>
<evidence type="ECO:0000256" key="1">
    <source>
        <dbReference type="SAM" id="Phobius"/>
    </source>
</evidence>
<dbReference type="SUPFAM" id="SSF50998">
    <property type="entry name" value="Quinoprotein alcohol dehydrogenase-like"/>
    <property type="match status" value="2"/>
</dbReference>
<feature type="transmembrane region" description="Helical" evidence="1">
    <location>
        <begin position="662"/>
        <end position="679"/>
    </location>
</feature>
<keyword evidence="1" id="KW-1133">Transmembrane helix</keyword>
<dbReference type="Gene3D" id="3.40.220.10">
    <property type="entry name" value="Leucine Aminopeptidase, subunit E, domain 1"/>
    <property type="match status" value="1"/>
</dbReference>
<protein>
    <submittedName>
        <fullName evidence="3">YfdX family protein</fullName>
    </submittedName>
</protein>
<dbReference type="InterPro" id="IPR011047">
    <property type="entry name" value="Quinoprotein_ADH-like_sf"/>
</dbReference>
<dbReference type="Gene3D" id="2.130.10.10">
    <property type="entry name" value="YVTN repeat-like/Quinoprotein amine dehydrogenase"/>
    <property type="match status" value="2"/>
</dbReference>
<dbReference type="Gene3D" id="1.20.1270.390">
    <property type="match status" value="1"/>
</dbReference>
<keyword evidence="1" id="KW-0472">Membrane</keyword>
<dbReference type="PROSITE" id="PS51154">
    <property type="entry name" value="MACRO"/>
    <property type="match status" value="1"/>
</dbReference>
<dbReference type="PANTHER" id="PTHR34512">
    <property type="entry name" value="CELL SURFACE PROTEIN"/>
    <property type="match status" value="1"/>
</dbReference>
<dbReference type="PANTHER" id="PTHR34512:SF30">
    <property type="entry name" value="OUTER MEMBRANE PROTEIN ASSEMBLY FACTOR BAMB"/>
    <property type="match status" value="1"/>
</dbReference>
<reference evidence="3" key="1">
    <citation type="journal article" date="2020" name="mSystems">
        <title>Genome- and Community-Level Interaction Insights into Carbon Utilization and Element Cycling Functions of Hydrothermarchaeota in Hydrothermal Sediment.</title>
        <authorList>
            <person name="Zhou Z."/>
            <person name="Liu Y."/>
            <person name="Xu W."/>
            <person name="Pan J."/>
            <person name="Luo Z.H."/>
            <person name="Li M."/>
        </authorList>
    </citation>
    <scope>NUCLEOTIDE SEQUENCE [LARGE SCALE GENOMIC DNA]</scope>
    <source>
        <strain evidence="3">HyVt-93</strain>
    </source>
</reference>
<feature type="domain" description="Macro" evidence="2">
    <location>
        <begin position="682"/>
        <end position="813"/>
    </location>
</feature>
<dbReference type="InterPro" id="IPR021236">
    <property type="entry name" value="Uncharacterised_YfdX"/>
</dbReference>
<dbReference type="InterPro" id="IPR015943">
    <property type="entry name" value="WD40/YVTN_repeat-like_dom_sf"/>
</dbReference>
<dbReference type="EMBL" id="DRTU01000076">
    <property type="protein sequence ID" value="HHI00192.1"/>
    <property type="molecule type" value="Genomic_DNA"/>
</dbReference>
<evidence type="ECO:0000313" key="3">
    <source>
        <dbReference type="EMBL" id="HHI00192.1"/>
    </source>
</evidence>
<dbReference type="SMART" id="SM00564">
    <property type="entry name" value="PQQ"/>
    <property type="match status" value="8"/>
</dbReference>
<dbReference type="AlphaFoldDB" id="A0A7C5P976"/>
<organism evidence="3">
    <name type="scientific">Thermococcus litoralis</name>
    <dbReference type="NCBI Taxonomy" id="2265"/>
    <lineage>
        <taxon>Archaea</taxon>
        <taxon>Methanobacteriati</taxon>
        <taxon>Methanobacteriota</taxon>
        <taxon>Thermococci</taxon>
        <taxon>Thermococcales</taxon>
        <taxon>Thermococcaceae</taxon>
        <taxon>Thermococcus</taxon>
    </lineage>
</organism>
<feature type="non-terminal residue" evidence="3">
    <location>
        <position position="813"/>
    </location>
</feature>
<keyword evidence="1" id="KW-0812">Transmembrane</keyword>
<dbReference type="Pfam" id="PF13360">
    <property type="entry name" value="PQQ_2"/>
    <property type="match status" value="2"/>
</dbReference>
<dbReference type="InterPro" id="IPR002372">
    <property type="entry name" value="PQQ_rpt_dom"/>
</dbReference>
<comment type="caution">
    <text evidence="3">The sequence shown here is derived from an EMBL/GenBank/DDBJ whole genome shotgun (WGS) entry which is preliminary data.</text>
</comment>
<sequence>MKNAGSKIITVLMVILMITNLALATEWTVYKNNPQHTGVATDALEPPLELFWKFKTEGSIVSSPVIYKGILYFGSGDYYVYAIDSLTGELKWKFKTNGRIDASPVVWEGTVYAGSLDGNLYALDATGKLKWKFEALGSIASSPVVEHGLVFFGSTGGFIYALNATTGEKEWVFKTGGKVEASPAVYGQLLIAGSYDGKVYALGAKSGALIWTFDAGESITSGSVVVDSGAVYVIVGAKYLYALDVTKGEVMWKKEIAIRDTGYTKPPTEITQYKKYEGKFSSSVLSGIAYVLYYHNVLVISNWGIKSWREDHYYLRAIDVQNGQIRWQFEVGGPIQNAPIISGSTVYFGCDDGYLYALHADSGELKWKYLINSSIRSSPVIANGILYVGADDGYLYAFASDEVIGTNFELTSLRELVNDLRKDGIRLSEEIDDILSTVEYFLRIGEIDKAKNEISKAKDLISKARHDYVKELLDGVNETYIAMGSQGFDVTAVKTLIVQAQNELNAGNYDKAVELINKANGELQNIKSSEAERAQTLLSEVELELKSVENITNVSEFESRLADAQEKIKNEEYPSAIILLEEIKQEIMIIQEVNSAILSAEAVISQKKEEGFNTTEAENLLEKARELFSTGDYESAKNLAEQATTIIFSGETDQMFGMKKEYLVLGLAVLALLVSISVIKRRKKEASIKFGKLTFSIVEGNLVRFPAEAIVNSVGKHLSYKGSVSRHVAKAAVGDVNKYKKIGRAAAKKQIGRDRIRPGEVFVTSSFRLKQKGVKYVINTFGPDCKARWNKELEETLKLSILAALRKADELGV</sequence>
<dbReference type="Pfam" id="PF10938">
    <property type="entry name" value="YfdX"/>
    <property type="match status" value="1"/>
</dbReference>
<dbReference type="InterPro" id="IPR018391">
    <property type="entry name" value="PQQ_b-propeller_rpt"/>
</dbReference>
<accession>A0A7C5P976</accession>
<gene>
    <name evidence="3" type="ORF">ENL40_01735</name>
</gene>
<dbReference type="Gene3D" id="2.40.10.480">
    <property type="match status" value="1"/>
</dbReference>
<dbReference type="SUPFAM" id="SSF52949">
    <property type="entry name" value="Macro domain-like"/>
    <property type="match status" value="1"/>
</dbReference>
<dbReference type="InterPro" id="IPR043472">
    <property type="entry name" value="Macro_dom-like"/>
</dbReference>
<proteinExistence type="predicted"/>
<name>A0A7C5P976_THELI</name>
<dbReference type="SMART" id="SM00506">
    <property type="entry name" value="A1pp"/>
    <property type="match status" value="1"/>
</dbReference>